<dbReference type="Proteomes" id="UP000823201">
    <property type="component" value="Unassembled WGS sequence"/>
</dbReference>
<keyword evidence="11" id="KW-0234">DNA repair</keyword>
<dbReference type="PANTHER" id="PTHR42944">
    <property type="entry name" value="ADENINE DNA GLYCOSYLASE"/>
    <property type="match status" value="1"/>
</dbReference>
<dbReference type="InterPro" id="IPR029119">
    <property type="entry name" value="MutY_C"/>
</dbReference>
<dbReference type="GO" id="GO:0016798">
    <property type="term" value="F:hydrolase activity, acting on glycosyl bonds"/>
    <property type="evidence" value="ECO:0007669"/>
    <property type="project" value="UniProtKB-KW"/>
</dbReference>
<evidence type="ECO:0000256" key="13">
    <source>
        <dbReference type="RuleBase" id="RU365096"/>
    </source>
</evidence>
<dbReference type="InterPro" id="IPR015797">
    <property type="entry name" value="NUDIX_hydrolase-like_dom_sf"/>
</dbReference>
<dbReference type="NCBIfam" id="TIGR01084">
    <property type="entry name" value="mutY"/>
    <property type="match status" value="1"/>
</dbReference>
<comment type="caution">
    <text evidence="15">The sequence shown here is derived from an EMBL/GenBank/DDBJ whole genome shotgun (WGS) entry which is preliminary data.</text>
</comment>
<keyword evidence="16" id="KW-1185">Reference proteome</keyword>
<keyword evidence="8 15" id="KW-0378">Hydrolase</keyword>
<feature type="domain" description="HhH-GPD" evidence="14">
    <location>
        <begin position="41"/>
        <end position="192"/>
    </location>
</feature>
<evidence type="ECO:0000256" key="3">
    <source>
        <dbReference type="ARBA" id="ARBA00012045"/>
    </source>
</evidence>
<organism evidence="15 16">
    <name type="scientific">Sporolactobacillus spathodeae</name>
    <dbReference type="NCBI Taxonomy" id="1465502"/>
    <lineage>
        <taxon>Bacteria</taxon>
        <taxon>Bacillati</taxon>
        <taxon>Bacillota</taxon>
        <taxon>Bacilli</taxon>
        <taxon>Bacillales</taxon>
        <taxon>Sporolactobacillaceae</taxon>
        <taxon>Sporolactobacillus</taxon>
    </lineage>
</organism>
<keyword evidence="5" id="KW-0004">4Fe-4S</keyword>
<dbReference type="InterPro" id="IPR005760">
    <property type="entry name" value="A/G_AdeGlyc_MutY"/>
</dbReference>
<dbReference type="EC" id="3.2.2.31" evidence="3 13"/>
<dbReference type="InterPro" id="IPR000445">
    <property type="entry name" value="HhH_motif"/>
</dbReference>
<dbReference type="InterPro" id="IPR003265">
    <property type="entry name" value="HhH-GPD_domain"/>
</dbReference>
<dbReference type="EMBL" id="JAFBEV010000035">
    <property type="protein sequence ID" value="MBM7659108.1"/>
    <property type="molecule type" value="Genomic_DNA"/>
</dbReference>
<dbReference type="Gene3D" id="1.10.1670.10">
    <property type="entry name" value="Helix-hairpin-Helix base-excision DNA repair enzymes (C-terminal)"/>
    <property type="match status" value="1"/>
</dbReference>
<evidence type="ECO:0000256" key="8">
    <source>
        <dbReference type="ARBA" id="ARBA00022801"/>
    </source>
</evidence>
<proteinExistence type="inferred from homology"/>
<evidence type="ECO:0000256" key="1">
    <source>
        <dbReference type="ARBA" id="ARBA00000843"/>
    </source>
</evidence>
<dbReference type="Gene3D" id="3.90.79.10">
    <property type="entry name" value="Nucleoside Triphosphate Pyrophosphohydrolase"/>
    <property type="match status" value="1"/>
</dbReference>
<accession>A0ABS2QBC3</accession>
<evidence type="ECO:0000256" key="5">
    <source>
        <dbReference type="ARBA" id="ARBA00022485"/>
    </source>
</evidence>
<dbReference type="Pfam" id="PF00633">
    <property type="entry name" value="HHH"/>
    <property type="match status" value="1"/>
</dbReference>
<dbReference type="SMART" id="SM00478">
    <property type="entry name" value="ENDO3c"/>
    <property type="match status" value="1"/>
</dbReference>
<evidence type="ECO:0000256" key="9">
    <source>
        <dbReference type="ARBA" id="ARBA00023004"/>
    </source>
</evidence>
<comment type="function">
    <text evidence="13">Adenine glycosylase active on G-A mispairs.</text>
</comment>
<gene>
    <name evidence="15" type="ORF">JOC27_002602</name>
</gene>
<keyword evidence="12 13" id="KW-0326">Glycosidase</keyword>
<dbReference type="InterPro" id="IPR011257">
    <property type="entry name" value="DNA_glycosylase"/>
</dbReference>
<dbReference type="PANTHER" id="PTHR42944:SF1">
    <property type="entry name" value="ADENINE DNA GLYCOSYLASE"/>
    <property type="match status" value="1"/>
</dbReference>
<name>A0ABS2QBC3_9BACL</name>
<evidence type="ECO:0000256" key="7">
    <source>
        <dbReference type="ARBA" id="ARBA00022763"/>
    </source>
</evidence>
<evidence type="ECO:0000256" key="6">
    <source>
        <dbReference type="ARBA" id="ARBA00022723"/>
    </source>
</evidence>
<evidence type="ECO:0000256" key="10">
    <source>
        <dbReference type="ARBA" id="ARBA00023014"/>
    </source>
</evidence>
<dbReference type="Pfam" id="PF14815">
    <property type="entry name" value="NUDIX_4"/>
    <property type="match status" value="1"/>
</dbReference>
<comment type="similarity">
    <text evidence="2 13">Belongs to the Nth/MutY family.</text>
</comment>
<keyword evidence="10" id="KW-0411">Iron-sulfur</keyword>
<evidence type="ECO:0000313" key="16">
    <source>
        <dbReference type="Proteomes" id="UP000823201"/>
    </source>
</evidence>
<keyword evidence="7 13" id="KW-0227">DNA damage</keyword>
<dbReference type="Pfam" id="PF00730">
    <property type="entry name" value="HhH-GPD"/>
    <property type="match status" value="1"/>
</dbReference>
<evidence type="ECO:0000256" key="12">
    <source>
        <dbReference type="ARBA" id="ARBA00023295"/>
    </source>
</evidence>
<sequence>MHQNEIIAFNHELLAWFQQNGRDLPWRRTKNPYYIWVSEVMLQQTQVDTVKPYYDRFITDFATPEALADAPEQSVLKMWEGLGYYSRARNLQQGVREVVEKYDGKLPDDKKKLLELHGIGPYTAGALLSIAFGQPEPAIDGNVMRVMSRVFMIDADIAKAKSKKQFEEVVGKLIAEANPSAFNQALMDLGAMICRPKRPDCPNCPVRRQCKAYSARVQEKYPVKSRPKKATVRCYAIVLVQDQLGRYLIEQRTDSGLLAGFWQFPMVECETNSDLLPAAFRKLASVERLDFHYIHRFSHLVWDLTLYRVDQAIDLPAGVARKWVAVDEFERYPFPVPHLKVIDWLKNLRMNT</sequence>
<dbReference type="InterPro" id="IPR044298">
    <property type="entry name" value="MIG/MutY"/>
</dbReference>
<comment type="catalytic activity">
    <reaction evidence="1 13">
        <text>Hydrolyzes free adenine bases from 7,8-dihydro-8-oxoguanine:adenine mismatched double-stranded DNA, leaving an apurinic site.</text>
        <dbReference type="EC" id="3.2.2.31"/>
    </reaction>
</comment>
<dbReference type="SUPFAM" id="SSF55811">
    <property type="entry name" value="Nudix"/>
    <property type="match status" value="1"/>
</dbReference>
<dbReference type="CDD" id="cd00056">
    <property type="entry name" value="ENDO3c"/>
    <property type="match status" value="1"/>
</dbReference>
<keyword evidence="6" id="KW-0479">Metal-binding</keyword>
<dbReference type="CDD" id="cd03431">
    <property type="entry name" value="NUDIX_DNA_Glycosylase_C-MutY"/>
    <property type="match status" value="1"/>
</dbReference>
<dbReference type="InterPro" id="IPR023170">
    <property type="entry name" value="HhH_base_excis_C"/>
</dbReference>
<evidence type="ECO:0000256" key="2">
    <source>
        <dbReference type="ARBA" id="ARBA00008343"/>
    </source>
</evidence>
<evidence type="ECO:0000259" key="14">
    <source>
        <dbReference type="SMART" id="SM00478"/>
    </source>
</evidence>
<evidence type="ECO:0000256" key="11">
    <source>
        <dbReference type="ARBA" id="ARBA00023204"/>
    </source>
</evidence>
<protein>
    <recommendedName>
        <fullName evidence="4 13">Adenine DNA glycosylase</fullName>
        <ecNumber evidence="3 13">3.2.2.31</ecNumber>
    </recommendedName>
</protein>
<evidence type="ECO:0000256" key="4">
    <source>
        <dbReference type="ARBA" id="ARBA00022023"/>
    </source>
</evidence>
<reference evidence="15 16" key="1">
    <citation type="submission" date="2021-01" db="EMBL/GenBank/DDBJ databases">
        <title>Genomic Encyclopedia of Type Strains, Phase IV (KMG-IV): sequencing the most valuable type-strain genomes for metagenomic binning, comparative biology and taxonomic classification.</title>
        <authorList>
            <person name="Goeker M."/>
        </authorList>
    </citation>
    <scope>NUCLEOTIDE SEQUENCE [LARGE SCALE GENOMIC DNA]</scope>
    <source>
        <strain evidence="15 16">DSM 100968</strain>
    </source>
</reference>
<evidence type="ECO:0000313" key="15">
    <source>
        <dbReference type="EMBL" id="MBM7659108.1"/>
    </source>
</evidence>
<comment type="cofactor">
    <cofactor evidence="13">
        <name>[4Fe-4S] cluster</name>
        <dbReference type="ChEBI" id="CHEBI:49883"/>
    </cofactor>
    <text evidence="13">Binds 1 [4Fe-4S] cluster.</text>
</comment>
<dbReference type="Gene3D" id="1.10.340.30">
    <property type="entry name" value="Hypothetical protein, domain 2"/>
    <property type="match status" value="1"/>
</dbReference>
<dbReference type="SUPFAM" id="SSF48150">
    <property type="entry name" value="DNA-glycosylase"/>
    <property type="match status" value="1"/>
</dbReference>
<keyword evidence="9 13" id="KW-0408">Iron</keyword>